<dbReference type="InterPro" id="IPR047197">
    <property type="entry name" value="THYN1-like_EVE"/>
</dbReference>
<dbReference type="InterPro" id="IPR002740">
    <property type="entry name" value="EVE_domain"/>
</dbReference>
<dbReference type="EMBL" id="BJXN01000006">
    <property type="protein sequence ID" value="GEM89706.1"/>
    <property type="molecule type" value="Genomic_DNA"/>
</dbReference>
<evidence type="ECO:0000313" key="2">
    <source>
        <dbReference type="EMBL" id="GEM89706.1"/>
    </source>
</evidence>
<reference evidence="2 3" key="1">
    <citation type="submission" date="2019-07" db="EMBL/GenBank/DDBJ databases">
        <title>Whole genome shotgun sequence of Oceanithermus desulfurans NBRC 100063.</title>
        <authorList>
            <person name="Hosoyama A."/>
            <person name="Uohara A."/>
            <person name="Ohji S."/>
            <person name="Ichikawa N."/>
        </authorList>
    </citation>
    <scope>NUCLEOTIDE SEQUENCE [LARGE SCALE GENOMIC DNA]</scope>
    <source>
        <strain evidence="2 3">NBRC 100063</strain>
    </source>
</reference>
<dbReference type="Gene3D" id="3.10.590.10">
    <property type="entry name" value="ph1033 like domains"/>
    <property type="match status" value="1"/>
</dbReference>
<proteinExistence type="predicted"/>
<gene>
    <name evidence="2" type="ORF">ODE01S_11400</name>
</gene>
<protein>
    <submittedName>
        <fullName evidence="2">EVE domain-containing protein</fullName>
    </submittedName>
</protein>
<name>A0A511RLN0_9DEIN</name>
<dbReference type="CDD" id="cd21133">
    <property type="entry name" value="EVE"/>
    <property type="match status" value="1"/>
</dbReference>
<accession>A0A511RLN0</accession>
<evidence type="ECO:0000259" key="1">
    <source>
        <dbReference type="Pfam" id="PF01878"/>
    </source>
</evidence>
<dbReference type="AlphaFoldDB" id="A0A511RLN0"/>
<sequence>MRYWLMKSEPEAYSIDDLERDGREIWDGVRNYQARNYLREMRPGDLAFFYHSNAKPPGVAGLMRIVKSGVVDPTQFDPESCYFDPKSTPENPRWQTVEVEFVEKFPRLVPLAELRERFNETELPLLKRGFRLSVMPVDAEVAEKLLELAKNRT</sequence>
<dbReference type="PANTHER" id="PTHR14087:SF7">
    <property type="entry name" value="THYMOCYTE NUCLEAR PROTEIN 1"/>
    <property type="match status" value="1"/>
</dbReference>
<comment type="caution">
    <text evidence="2">The sequence shown here is derived from an EMBL/GenBank/DDBJ whole genome shotgun (WGS) entry which is preliminary data.</text>
</comment>
<dbReference type="SUPFAM" id="SSF88697">
    <property type="entry name" value="PUA domain-like"/>
    <property type="match status" value="1"/>
</dbReference>
<dbReference type="InterPro" id="IPR052181">
    <property type="entry name" value="5hmC_binding"/>
</dbReference>
<feature type="domain" description="EVE" evidence="1">
    <location>
        <begin position="2"/>
        <end position="147"/>
    </location>
</feature>
<dbReference type="OrthoDB" id="9791347at2"/>
<dbReference type="RefSeq" id="WP_147146757.1">
    <property type="nucleotide sequence ID" value="NZ_BJXN01000006.1"/>
</dbReference>
<dbReference type="InterPro" id="IPR015947">
    <property type="entry name" value="PUA-like_sf"/>
</dbReference>
<dbReference type="PANTHER" id="PTHR14087">
    <property type="entry name" value="THYMOCYTE NUCLEAR PROTEIN 1"/>
    <property type="match status" value="1"/>
</dbReference>
<organism evidence="2 3">
    <name type="scientific">Oceanithermus desulfurans NBRC 100063</name>
    <dbReference type="NCBI Taxonomy" id="1227550"/>
    <lineage>
        <taxon>Bacteria</taxon>
        <taxon>Thermotogati</taxon>
        <taxon>Deinococcota</taxon>
        <taxon>Deinococci</taxon>
        <taxon>Thermales</taxon>
        <taxon>Thermaceae</taxon>
        <taxon>Oceanithermus</taxon>
    </lineage>
</organism>
<dbReference type="Pfam" id="PF01878">
    <property type="entry name" value="EVE"/>
    <property type="match status" value="1"/>
</dbReference>
<evidence type="ECO:0000313" key="3">
    <source>
        <dbReference type="Proteomes" id="UP000321827"/>
    </source>
</evidence>
<dbReference type="Proteomes" id="UP000321827">
    <property type="component" value="Unassembled WGS sequence"/>
</dbReference>